<feature type="transmembrane region" description="Helical" evidence="6">
    <location>
        <begin position="52"/>
        <end position="73"/>
    </location>
</feature>
<keyword evidence="5 6" id="KW-0472">Membrane</keyword>
<evidence type="ECO:0000313" key="8">
    <source>
        <dbReference type="EMBL" id="SVA09636.1"/>
    </source>
</evidence>
<feature type="transmembrane region" description="Helical" evidence="6">
    <location>
        <begin position="175"/>
        <end position="197"/>
    </location>
</feature>
<feature type="transmembrane region" description="Helical" evidence="6">
    <location>
        <begin position="85"/>
        <end position="105"/>
    </location>
</feature>
<dbReference type="SUPFAM" id="SSF53649">
    <property type="entry name" value="Alkaline phosphatase-like"/>
    <property type="match status" value="1"/>
</dbReference>
<dbReference type="GO" id="GO:0005886">
    <property type="term" value="C:plasma membrane"/>
    <property type="evidence" value="ECO:0007669"/>
    <property type="project" value="UniProtKB-SubCell"/>
</dbReference>
<name>A0A381T0B7_9ZZZZ</name>
<dbReference type="Pfam" id="PF00884">
    <property type="entry name" value="Sulfatase"/>
    <property type="match status" value="1"/>
</dbReference>
<accession>A0A381T0B7</accession>
<dbReference type="Gene3D" id="3.40.720.10">
    <property type="entry name" value="Alkaline Phosphatase, subunit A"/>
    <property type="match status" value="1"/>
</dbReference>
<dbReference type="PANTHER" id="PTHR47371:SF3">
    <property type="entry name" value="PHOSPHOGLYCEROL TRANSFERASE I"/>
    <property type="match status" value="1"/>
</dbReference>
<protein>
    <recommendedName>
        <fullName evidence="7">Sulfatase N-terminal domain-containing protein</fullName>
    </recommendedName>
</protein>
<dbReference type="Gene3D" id="3.30.1120.80">
    <property type="match status" value="1"/>
</dbReference>
<proteinExistence type="predicted"/>
<dbReference type="InterPro" id="IPR050448">
    <property type="entry name" value="OpgB/LTA_synthase_biosynth"/>
</dbReference>
<evidence type="ECO:0000256" key="1">
    <source>
        <dbReference type="ARBA" id="ARBA00004651"/>
    </source>
</evidence>
<sequence length="620" mass="71615">MNKRVLKYFGHLILFWMIFFSVDRLLFLIYNLDTSGLSFFQLIEPFWRSLRLDLSAACYLIIPPFLLWLIGLLIPLRSVGVFLKVYFYILVPILVLGVVASMEIYSEWGYKLNRDAIDYLKYPREFWASSLNSPLGLLLIIYSICTILFTKWGFHIAGKFQDFSNIASGLNGKKLINNVGIAITGFIAFSVCIRGGIQLAPINQSFSYYSNNPTLNATAVNTFWNLIYSYSRENHKNSYQFFTADEIESKFNKSKETYINTPKIFSMQKPNIIMIVLEGVAAELFESMGGRNKYTSNMDRLIKNGLLFDQIFATETRTDRGIVSILSGYPSLPLISLVKQPDKAAKLSFLPKYFLNNEYETVFFYGGESEFANIKSYLLNAGFNQIIDKNDFEKKDMNSKWGAHDHIMFKKSLSELKKLTEPFFATILTLSSHEPFEVPIDPILKGEDRQTLYKNSIIYTDESVGRFMSSIKEESYFQNTIFIFISDHGFRMGDGHNRYPRRYHIPLFIYGDPLGKKWRGRKISVIGSQTDLAKTILNQFDLNYNGFIFSRDLLNNVYGNAFYTFNNGFGLIEEEQSVIYDHDSKSVTYLNNFVSDSVNQFLFDKGRAKLQKTYQDFIDR</sequence>
<evidence type="ECO:0000256" key="2">
    <source>
        <dbReference type="ARBA" id="ARBA00022475"/>
    </source>
</evidence>
<keyword evidence="2" id="KW-1003">Cell membrane</keyword>
<feature type="transmembrane region" description="Helical" evidence="6">
    <location>
        <begin position="135"/>
        <end position="154"/>
    </location>
</feature>
<keyword evidence="3 6" id="KW-0812">Transmembrane</keyword>
<evidence type="ECO:0000259" key="7">
    <source>
        <dbReference type="Pfam" id="PF00884"/>
    </source>
</evidence>
<dbReference type="EMBL" id="UINC01003835">
    <property type="protein sequence ID" value="SVA09636.1"/>
    <property type="molecule type" value="Genomic_DNA"/>
</dbReference>
<gene>
    <name evidence="8" type="ORF">METZ01_LOCUS62490</name>
</gene>
<organism evidence="8">
    <name type="scientific">marine metagenome</name>
    <dbReference type="NCBI Taxonomy" id="408172"/>
    <lineage>
        <taxon>unclassified sequences</taxon>
        <taxon>metagenomes</taxon>
        <taxon>ecological metagenomes</taxon>
    </lineage>
</organism>
<evidence type="ECO:0000256" key="6">
    <source>
        <dbReference type="SAM" id="Phobius"/>
    </source>
</evidence>
<comment type="subcellular location">
    <subcellularLocation>
        <location evidence="1">Cell membrane</location>
        <topology evidence="1">Multi-pass membrane protein</topology>
    </subcellularLocation>
</comment>
<evidence type="ECO:0000256" key="5">
    <source>
        <dbReference type="ARBA" id="ARBA00023136"/>
    </source>
</evidence>
<dbReference type="PANTHER" id="PTHR47371">
    <property type="entry name" value="LIPOTEICHOIC ACID SYNTHASE"/>
    <property type="match status" value="1"/>
</dbReference>
<dbReference type="CDD" id="cd16015">
    <property type="entry name" value="LTA_synthase"/>
    <property type="match status" value="1"/>
</dbReference>
<evidence type="ECO:0000256" key="4">
    <source>
        <dbReference type="ARBA" id="ARBA00022989"/>
    </source>
</evidence>
<evidence type="ECO:0000256" key="3">
    <source>
        <dbReference type="ARBA" id="ARBA00022692"/>
    </source>
</evidence>
<dbReference type="PIRSF" id="PIRSF005091">
    <property type="entry name" value="Mmb_sulf_HI1246"/>
    <property type="match status" value="1"/>
</dbReference>
<feature type="domain" description="Sulfatase N-terminal" evidence="7">
    <location>
        <begin position="270"/>
        <end position="541"/>
    </location>
</feature>
<dbReference type="InterPro" id="IPR000917">
    <property type="entry name" value="Sulfatase_N"/>
</dbReference>
<dbReference type="InterPro" id="IPR012160">
    <property type="entry name" value="LtaS-like"/>
</dbReference>
<keyword evidence="4 6" id="KW-1133">Transmembrane helix</keyword>
<dbReference type="InterPro" id="IPR017850">
    <property type="entry name" value="Alkaline_phosphatase_core_sf"/>
</dbReference>
<reference evidence="8" key="1">
    <citation type="submission" date="2018-05" db="EMBL/GenBank/DDBJ databases">
        <authorList>
            <person name="Lanie J.A."/>
            <person name="Ng W.-L."/>
            <person name="Kazmierczak K.M."/>
            <person name="Andrzejewski T.M."/>
            <person name="Davidsen T.M."/>
            <person name="Wayne K.J."/>
            <person name="Tettelin H."/>
            <person name="Glass J.I."/>
            <person name="Rusch D."/>
            <person name="Podicherti R."/>
            <person name="Tsui H.-C.T."/>
            <person name="Winkler M.E."/>
        </authorList>
    </citation>
    <scope>NUCLEOTIDE SEQUENCE</scope>
</reference>
<dbReference type="AlphaFoldDB" id="A0A381T0B7"/>
<feature type="transmembrane region" description="Helical" evidence="6">
    <location>
        <begin position="12"/>
        <end position="32"/>
    </location>
</feature>